<organism evidence="4 5">
    <name type="scientific">Tetranychus urticae</name>
    <name type="common">Two-spotted spider mite</name>
    <dbReference type="NCBI Taxonomy" id="32264"/>
    <lineage>
        <taxon>Eukaryota</taxon>
        <taxon>Metazoa</taxon>
        <taxon>Ecdysozoa</taxon>
        <taxon>Arthropoda</taxon>
        <taxon>Chelicerata</taxon>
        <taxon>Arachnida</taxon>
        <taxon>Acari</taxon>
        <taxon>Acariformes</taxon>
        <taxon>Trombidiformes</taxon>
        <taxon>Prostigmata</taxon>
        <taxon>Eleutherengona</taxon>
        <taxon>Raphignathae</taxon>
        <taxon>Tetranychoidea</taxon>
        <taxon>Tetranychidae</taxon>
        <taxon>Tetranychus</taxon>
    </lineage>
</organism>
<feature type="compositionally biased region" description="Acidic residues" evidence="2">
    <location>
        <begin position="37"/>
        <end position="59"/>
    </location>
</feature>
<evidence type="ECO:0000313" key="4">
    <source>
        <dbReference type="EnsemblMetazoa" id="tetur36g00220.1"/>
    </source>
</evidence>
<dbReference type="STRING" id="32264.T1L3K8"/>
<evidence type="ECO:0000259" key="3">
    <source>
        <dbReference type="PROSITE" id="PS50137"/>
    </source>
</evidence>
<dbReference type="CDD" id="cd19867">
    <property type="entry name" value="DSRM_DGCR8_rpt1"/>
    <property type="match status" value="1"/>
</dbReference>
<feature type="region of interest" description="Disordered" evidence="2">
    <location>
        <begin position="1"/>
        <end position="75"/>
    </location>
</feature>
<dbReference type="Gene3D" id="2.20.70.10">
    <property type="match status" value="1"/>
</dbReference>
<dbReference type="SMART" id="SM00358">
    <property type="entry name" value="DSRM"/>
    <property type="match status" value="1"/>
</dbReference>
<keyword evidence="5" id="KW-1185">Reference proteome</keyword>
<dbReference type="Proteomes" id="UP000015104">
    <property type="component" value="Unassembled WGS sequence"/>
</dbReference>
<dbReference type="InterPro" id="IPR040375">
    <property type="entry name" value="DGCR8"/>
</dbReference>
<dbReference type="AlphaFoldDB" id="T1L3K8"/>
<dbReference type="Gene3D" id="3.30.160.20">
    <property type="match status" value="2"/>
</dbReference>
<protein>
    <recommendedName>
        <fullName evidence="3">DRBM domain-containing protein</fullName>
    </recommendedName>
</protein>
<proteinExistence type="predicted"/>
<dbReference type="Gene3D" id="3.30.160.590">
    <property type="match status" value="1"/>
</dbReference>
<name>T1L3K8_TETUR</name>
<evidence type="ECO:0000256" key="1">
    <source>
        <dbReference type="PROSITE-ProRule" id="PRU00266"/>
    </source>
</evidence>
<dbReference type="GO" id="GO:0020037">
    <property type="term" value="F:heme binding"/>
    <property type="evidence" value="ECO:0007669"/>
    <property type="project" value="InterPro"/>
</dbReference>
<dbReference type="OMA" id="PKKEWIM"/>
<reference evidence="5" key="1">
    <citation type="submission" date="2011-08" db="EMBL/GenBank/DDBJ databases">
        <authorList>
            <person name="Rombauts S."/>
        </authorList>
    </citation>
    <scope>NUCLEOTIDE SEQUENCE</scope>
    <source>
        <strain evidence="5">London</strain>
    </source>
</reference>
<dbReference type="FunFam" id="3.30.160.20:FF:000051">
    <property type="entry name" value="Microprocessor complex subunit DGCR8"/>
    <property type="match status" value="1"/>
</dbReference>
<dbReference type="SUPFAM" id="SSF54768">
    <property type="entry name" value="dsRNA-binding domain-like"/>
    <property type="match status" value="1"/>
</dbReference>
<dbReference type="Pfam" id="PF00035">
    <property type="entry name" value="dsrm"/>
    <property type="match status" value="1"/>
</dbReference>
<dbReference type="GO" id="GO:0070878">
    <property type="term" value="F:primary miRNA binding"/>
    <property type="evidence" value="ECO:0007669"/>
    <property type="project" value="TreeGrafter"/>
</dbReference>
<keyword evidence="1" id="KW-0694">RNA-binding</keyword>
<dbReference type="CDD" id="cd19868">
    <property type="entry name" value="DSRM_DGCR8_rpt2"/>
    <property type="match status" value="1"/>
</dbReference>
<dbReference type="HOGENOM" id="CLU_017211_2_0_1"/>
<dbReference type="eggNOG" id="KOG4334">
    <property type="taxonomic scope" value="Eukaryota"/>
</dbReference>
<dbReference type="GO" id="GO:0031053">
    <property type="term" value="P:primary miRNA processing"/>
    <property type="evidence" value="ECO:0007669"/>
    <property type="project" value="InterPro"/>
</dbReference>
<evidence type="ECO:0000256" key="2">
    <source>
        <dbReference type="SAM" id="MobiDB-lite"/>
    </source>
</evidence>
<gene>
    <name evidence="4" type="primary">107369954</name>
</gene>
<dbReference type="OrthoDB" id="112668at2759"/>
<feature type="domain" description="DRBM" evidence="3">
    <location>
        <begin position="264"/>
        <end position="331"/>
    </location>
</feature>
<dbReference type="GO" id="GO:0003725">
    <property type="term" value="F:double-stranded RNA binding"/>
    <property type="evidence" value="ECO:0007669"/>
    <property type="project" value="TreeGrafter"/>
</dbReference>
<dbReference type="PANTHER" id="PTHR13482:SF3">
    <property type="entry name" value="MICROPROCESSOR COMPLEX SUBUNIT DGCR8"/>
    <property type="match status" value="1"/>
</dbReference>
<reference evidence="4" key="2">
    <citation type="submission" date="2015-06" db="UniProtKB">
        <authorList>
            <consortium name="EnsemblMetazoa"/>
        </authorList>
    </citation>
    <scope>IDENTIFICATION</scope>
</reference>
<dbReference type="GO" id="GO:0070877">
    <property type="term" value="C:microprocessor complex"/>
    <property type="evidence" value="ECO:0007669"/>
    <property type="project" value="InterPro"/>
</dbReference>
<dbReference type="PANTHER" id="PTHR13482">
    <property type="entry name" value="MICRORNA PROCESSOR COMPLEX SUBUNIT DGCR8"/>
    <property type="match status" value="1"/>
</dbReference>
<dbReference type="GO" id="GO:0042802">
    <property type="term" value="F:identical protein binding"/>
    <property type="evidence" value="ECO:0007669"/>
    <property type="project" value="InterPro"/>
</dbReference>
<accession>T1L3K8</accession>
<feature type="compositionally biased region" description="Basic and acidic residues" evidence="2">
    <location>
        <begin position="1"/>
        <end position="22"/>
    </location>
</feature>
<feature type="compositionally biased region" description="Polar residues" evidence="2">
    <location>
        <begin position="26"/>
        <end position="36"/>
    </location>
</feature>
<evidence type="ECO:0000313" key="5">
    <source>
        <dbReference type="Proteomes" id="UP000015104"/>
    </source>
</evidence>
<dbReference type="KEGG" id="tut:107369954"/>
<dbReference type="FunFam" id="3.30.160.20:FF:000021">
    <property type="entry name" value="Microprocessor complex subunit DGCR8"/>
    <property type="match status" value="1"/>
</dbReference>
<sequence length="534" mass="60982">MSVVRKAEDSEESVSKKQKISDESLEQNNGYSSEDAISNDENWDSDSDIPLETIDDMLEESLKKGSAGPGHEERKKIVLKKRDKDYFEMLPEGWIEVTHFSGMPIYLHKQSRVCTLAKPYYLGPGSARKHEVPVSAIPCLAYKREVEKEKAREVEETPSESNSQLPILAKVESVQEAKKEKSLDFLAIRDYCSKVFTFQEITIRKFKTWADRRKHVQMRKMEQRPSLPEGTKLITFPLPKNAESSDPARKNYRKEFLMNPAGKSAVCILHEFVQHAERVQPKYVFKELENASMPYSATVLINDMEYGVGYGSSKKQAKAEAARATLDILIPDIRDMTQDGNSKVDTSMQDLTFFDDIKVEDQRVSELCAKAGQHSPYQILVECLKRNYGMGDTEIKTDVRLIKHQRNEFTMNVGKHSATVICRNKREGKQRAAQAILQLLHPQITSWGSLLRLYGRGSCKTPKEKKEEEQKITELQNTACANHPNYAILNKLREEMLKLRASDENRNHTKEPLRLILCPDDKSPTNSNPIVDCH</sequence>
<dbReference type="EnsemblMetazoa" id="tetur36g00220.1">
    <property type="protein sequence ID" value="tetur36g00220.1"/>
    <property type="gene ID" value="tetur36g00220"/>
</dbReference>
<dbReference type="PROSITE" id="PS50137">
    <property type="entry name" value="DS_RBD"/>
    <property type="match status" value="1"/>
</dbReference>
<dbReference type="EMBL" id="CAEY01001039">
    <property type="status" value="NOT_ANNOTATED_CDS"/>
    <property type="molecule type" value="Genomic_DNA"/>
</dbReference>
<dbReference type="InterPro" id="IPR014720">
    <property type="entry name" value="dsRBD_dom"/>
</dbReference>